<evidence type="ECO:0000256" key="10">
    <source>
        <dbReference type="ARBA" id="ARBA00023136"/>
    </source>
</evidence>
<name>A0A167M3A1_CALVF</name>
<accession>A0A167M3A1</accession>
<dbReference type="PANTHER" id="PTHR12980:SF0">
    <property type="entry name" value="CYTOCHROME B-C1 COMPLEX SUBUNIT 9"/>
    <property type="match status" value="1"/>
</dbReference>
<evidence type="ECO:0000256" key="7">
    <source>
        <dbReference type="ARBA" id="ARBA00022982"/>
    </source>
</evidence>
<keyword evidence="4 12" id="KW-0679">Respiratory chain</keyword>
<dbReference type="STRING" id="1330018.A0A167M3A1"/>
<evidence type="ECO:0000256" key="2">
    <source>
        <dbReference type="ARBA" id="ARBA00007856"/>
    </source>
</evidence>
<dbReference type="Proteomes" id="UP000076738">
    <property type="component" value="Unassembled WGS sequence"/>
</dbReference>
<comment type="function">
    <text evidence="12">Component of the ubiquinol-cytochrome c oxidoreductase, a multisubunit transmembrane complex that is part of the mitochondrial electron transport chain which drives oxidative phosphorylation. The complex plays an important role in the uptake of multiple carbon sources present in different host niches.</text>
</comment>
<keyword evidence="8 12" id="KW-1133">Transmembrane helix</keyword>
<evidence type="ECO:0000256" key="4">
    <source>
        <dbReference type="ARBA" id="ARBA00022660"/>
    </source>
</evidence>
<dbReference type="Gene3D" id="1.20.5.260">
    <property type="entry name" value="Cytochrome b-c1 complex subunit 9"/>
    <property type="match status" value="1"/>
</dbReference>
<keyword evidence="10 12" id="KW-0472">Membrane</keyword>
<feature type="transmembrane region" description="Helical" evidence="12">
    <location>
        <begin position="17"/>
        <end position="36"/>
    </location>
</feature>
<evidence type="ECO:0000313" key="13">
    <source>
        <dbReference type="EMBL" id="KZO96289.1"/>
    </source>
</evidence>
<dbReference type="InterPro" id="IPR008027">
    <property type="entry name" value="QCR9"/>
</dbReference>
<sequence length="66" mass="7585">MALTDTLYNALFRRNSIFVSSIFVGAFGFGLAFDTATNRFWDNWNKGKQWKDIRDKYVTPAGADEE</sequence>
<dbReference type="FunFam" id="1.20.5.260:FF:000001">
    <property type="entry name" value="Cytochrome b-c1 complex subunit 9"/>
    <property type="match status" value="1"/>
</dbReference>
<evidence type="ECO:0000256" key="1">
    <source>
        <dbReference type="ARBA" id="ARBA00004434"/>
    </source>
</evidence>
<evidence type="ECO:0000313" key="14">
    <source>
        <dbReference type="Proteomes" id="UP000076738"/>
    </source>
</evidence>
<dbReference type="Pfam" id="PF05365">
    <property type="entry name" value="UCR_UQCRX_QCR9"/>
    <property type="match status" value="1"/>
</dbReference>
<comment type="subunit">
    <text evidence="12">Component of the ubiquinol-cytochrome c oxidoreductase (cytochrome b-c1 complex, complex III, CIII), a multisubunit enzyme composed of 3 respiratory subunits cytochrome b, cytochrome c1 and Rieske protein, 2 core protein subunits, and additional low-molecular weight protein subunits.</text>
</comment>
<evidence type="ECO:0000256" key="3">
    <source>
        <dbReference type="ARBA" id="ARBA00022448"/>
    </source>
</evidence>
<evidence type="ECO:0000256" key="5">
    <source>
        <dbReference type="ARBA" id="ARBA00022692"/>
    </source>
</evidence>
<gene>
    <name evidence="13" type="ORF">CALVIDRAFT_140587</name>
</gene>
<keyword evidence="7 12" id="KW-0249">Electron transport</keyword>
<dbReference type="AlphaFoldDB" id="A0A167M3A1"/>
<dbReference type="OrthoDB" id="44067at2759"/>
<dbReference type="GO" id="GO:0006122">
    <property type="term" value="P:mitochondrial electron transport, ubiquinol to cytochrome c"/>
    <property type="evidence" value="ECO:0007669"/>
    <property type="project" value="UniProtKB-UniRule"/>
</dbReference>
<proteinExistence type="inferred from homology"/>
<organism evidence="13 14">
    <name type="scientific">Calocera viscosa (strain TUFC12733)</name>
    <dbReference type="NCBI Taxonomy" id="1330018"/>
    <lineage>
        <taxon>Eukaryota</taxon>
        <taxon>Fungi</taxon>
        <taxon>Dikarya</taxon>
        <taxon>Basidiomycota</taxon>
        <taxon>Agaricomycotina</taxon>
        <taxon>Dacrymycetes</taxon>
        <taxon>Dacrymycetales</taxon>
        <taxon>Dacrymycetaceae</taxon>
        <taxon>Calocera</taxon>
    </lineage>
</organism>
<keyword evidence="6 12" id="KW-0999">Mitochondrion inner membrane</keyword>
<dbReference type="SUPFAM" id="SSF81514">
    <property type="entry name" value="Subunit X (non-heme 7 kDa protein) of cytochrome bc1 complex (Ubiquinol-cytochrome c reductase)"/>
    <property type="match status" value="1"/>
</dbReference>
<evidence type="ECO:0000256" key="6">
    <source>
        <dbReference type="ARBA" id="ARBA00022792"/>
    </source>
</evidence>
<evidence type="ECO:0000256" key="8">
    <source>
        <dbReference type="ARBA" id="ARBA00022989"/>
    </source>
</evidence>
<dbReference type="GO" id="GO:0045275">
    <property type="term" value="C:respiratory chain complex III"/>
    <property type="evidence" value="ECO:0007669"/>
    <property type="project" value="UniProtKB-UniRule"/>
</dbReference>
<comment type="subcellular location">
    <subcellularLocation>
        <location evidence="1 12">Mitochondrion inner membrane</location>
        <topology evidence="1 12">Single-pass membrane protein</topology>
    </subcellularLocation>
</comment>
<dbReference type="InterPro" id="IPR036656">
    <property type="entry name" value="QCR9_sf"/>
</dbReference>
<dbReference type="PANTHER" id="PTHR12980">
    <property type="entry name" value="UBIQUINOL-CYTOCHROME C REDUCTASE COMPLEX, SUBUNIT X"/>
    <property type="match status" value="1"/>
</dbReference>
<evidence type="ECO:0000256" key="12">
    <source>
        <dbReference type="RuleBase" id="RU368056"/>
    </source>
</evidence>
<dbReference type="GO" id="GO:0005743">
    <property type="term" value="C:mitochondrial inner membrane"/>
    <property type="evidence" value="ECO:0007669"/>
    <property type="project" value="UniProtKB-SubCell"/>
</dbReference>
<keyword evidence="3 12" id="KW-0813">Transport</keyword>
<dbReference type="EMBL" id="KV417285">
    <property type="protein sequence ID" value="KZO96289.1"/>
    <property type="molecule type" value="Genomic_DNA"/>
</dbReference>
<keyword evidence="14" id="KW-1185">Reference proteome</keyword>
<keyword evidence="5 12" id="KW-0812">Transmembrane</keyword>
<evidence type="ECO:0000256" key="11">
    <source>
        <dbReference type="ARBA" id="ARBA00044247"/>
    </source>
</evidence>
<evidence type="ECO:0000256" key="9">
    <source>
        <dbReference type="ARBA" id="ARBA00023128"/>
    </source>
</evidence>
<keyword evidence="9 12" id="KW-0496">Mitochondrion</keyword>
<comment type="similarity">
    <text evidence="2 12">Belongs to the UQCR10/QCR9 family.</text>
</comment>
<protein>
    <recommendedName>
        <fullName evidence="11 12">Complex III subunit 9</fullName>
    </recommendedName>
</protein>
<reference evidence="13 14" key="1">
    <citation type="journal article" date="2016" name="Mol. Biol. Evol.">
        <title>Comparative Genomics of Early-Diverging Mushroom-Forming Fungi Provides Insights into the Origins of Lignocellulose Decay Capabilities.</title>
        <authorList>
            <person name="Nagy L.G."/>
            <person name="Riley R."/>
            <person name="Tritt A."/>
            <person name="Adam C."/>
            <person name="Daum C."/>
            <person name="Floudas D."/>
            <person name="Sun H."/>
            <person name="Yadav J.S."/>
            <person name="Pangilinan J."/>
            <person name="Larsson K.H."/>
            <person name="Matsuura K."/>
            <person name="Barry K."/>
            <person name="Labutti K."/>
            <person name="Kuo R."/>
            <person name="Ohm R.A."/>
            <person name="Bhattacharya S.S."/>
            <person name="Shirouzu T."/>
            <person name="Yoshinaga Y."/>
            <person name="Martin F.M."/>
            <person name="Grigoriev I.V."/>
            <person name="Hibbett D.S."/>
        </authorList>
    </citation>
    <scope>NUCLEOTIDE SEQUENCE [LARGE SCALE GENOMIC DNA]</scope>
    <source>
        <strain evidence="13 14">TUFC12733</strain>
    </source>
</reference>